<dbReference type="AlphaFoldDB" id="A0A9W6TKJ8"/>
<dbReference type="InterPro" id="IPR051320">
    <property type="entry name" value="Viral_Replic_Matur_Polypro"/>
</dbReference>
<organism evidence="2 3">
    <name type="scientific">Phytophthora fragariaefolia</name>
    <dbReference type="NCBI Taxonomy" id="1490495"/>
    <lineage>
        <taxon>Eukaryota</taxon>
        <taxon>Sar</taxon>
        <taxon>Stramenopiles</taxon>
        <taxon>Oomycota</taxon>
        <taxon>Peronosporomycetes</taxon>
        <taxon>Peronosporales</taxon>
        <taxon>Peronosporaceae</taxon>
        <taxon>Phytophthora</taxon>
    </lineage>
</organism>
<dbReference type="InterPro" id="IPR043502">
    <property type="entry name" value="DNA/RNA_pol_sf"/>
</dbReference>
<dbReference type="OrthoDB" id="427924at2759"/>
<dbReference type="EMBL" id="BSXT01000023">
    <property type="protein sequence ID" value="GMF15044.1"/>
    <property type="molecule type" value="Genomic_DNA"/>
</dbReference>
<dbReference type="Pfam" id="PF17919">
    <property type="entry name" value="RT_RNaseH_2"/>
    <property type="match status" value="1"/>
</dbReference>
<keyword evidence="3" id="KW-1185">Reference proteome</keyword>
<sequence>MPKELQSFPGSLNYYHRFIPDFAVYATTLYALTEQDFESCDASQEAQRQKKWRHAICAFEALKVKLAETRMLKHFDPQREPIVVVYASEWSVAAVLAQLHDDVCMPVKFTSLGDCVASRRGIYIGIDIFGFIKN</sequence>
<dbReference type="SUPFAM" id="SSF56672">
    <property type="entry name" value="DNA/RNA polymerases"/>
    <property type="match status" value="1"/>
</dbReference>
<dbReference type="PANTHER" id="PTHR33064">
    <property type="entry name" value="POL PROTEIN"/>
    <property type="match status" value="1"/>
</dbReference>
<evidence type="ECO:0000259" key="1">
    <source>
        <dbReference type="Pfam" id="PF17919"/>
    </source>
</evidence>
<accession>A0A9W6TKJ8</accession>
<dbReference type="Proteomes" id="UP001165121">
    <property type="component" value="Unassembled WGS sequence"/>
</dbReference>
<proteinExistence type="predicted"/>
<dbReference type="PANTHER" id="PTHR33064:SF37">
    <property type="entry name" value="RIBONUCLEASE H"/>
    <property type="match status" value="1"/>
</dbReference>
<feature type="domain" description="Reverse transcriptase/retrotransposon-derived protein RNase H-like" evidence="1">
    <location>
        <begin position="57"/>
        <end position="111"/>
    </location>
</feature>
<dbReference type="InterPro" id="IPR043128">
    <property type="entry name" value="Rev_trsase/Diguanyl_cyclase"/>
</dbReference>
<evidence type="ECO:0000313" key="2">
    <source>
        <dbReference type="EMBL" id="GMF15044.1"/>
    </source>
</evidence>
<gene>
    <name evidence="2" type="ORF">Pfra01_000026800</name>
</gene>
<protein>
    <submittedName>
        <fullName evidence="2">Unnamed protein product</fullName>
    </submittedName>
</protein>
<dbReference type="InterPro" id="IPR041577">
    <property type="entry name" value="RT_RNaseH_2"/>
</dbReference>
<evidence type="ECO:0000313" key="3">
    <source>
        <dbReference type="Proteomes" id="UP001165121"/>
    </source>
</evidence>
<name>A0A9W6TKJ8_9STRA</name>
<dbReference type="Gene3D" id="3.30.70.270">
    <property type="match status" value="1"/>
</dbReference>
<comment type="caution">
    <text evidence="2">The sequence shown here is derived from an EMBL/GenBank/DDBJ whole genome shotgun (WGS) entry which is preliminary data.</text>
</comment>
<reference evidence="2" key="1">
    <citation type="submission" date="2023-04" db="EMBL/GenBank/DDBJ databases">
        <title>Phytophthora fragariaefolia NBRC 109709.</title>
        <authorList>
            <person name="Ichikawa N."/>
            <person name="Sato H."/>
            <person name="Tonouchi N."/>
        </authorList>
    </citation>
    <scope>NUCLEOTIDE SEQUENCE</scope>
    <source>
        <strain evidence="2">NBRC 109709</strain>
    </source>
</reference>